<keyword evidence="6 7" id="KW-0408">Iron</keyword>
<feature type="binding site" evidence="8">
    <location>
        <position position="127"/>
    </location>
    <ligand>
        <name>Fe cation</name>
        <dbReference type="ChEBI" id="CHEBI:24875"/>
        <label>1</label>
    </ligand>
</feature>
<sequence length="149" mass="17073">MWTNPRTAGFLSQALSHEMTVVQQYLTQANLCDCWGRGEECAYFRREAGEELEHAGKIIRHMLTLGLAPNATRLEPAHPGRDMTEMLGFDWHLEAEAVRLYDDALRHAQRCRDDASSRLFAELLADEQAHLQELDRMLAELAQKENRHG</sequence>
<feature type="binding site" evidence="8">
    <location>
        <position position="94"/>
    </location>
    <ligand>
        <name>Fe cation</name>
        <dbReference type="ChEBI" id="CHEBI:24875"/>
        <label>2</label>
    </ligand>
</feature>
<comment type="cofactor">
    <cofactor evidence="1">
        <name>heme b</name>
        <dbReference type="ChEBI" id="CHEBI:60344"/>
    </cofactor>
</comment>
<feature type="binding site" evidence="8">
    <location>
        <position position="51"/>
    </location>
    <ligand>
        <name>Fe cation</name>
        <dbReference type="ChEBI" id="CHEBI:24875"/>
        <label>1</label>
    </ligand>
</feature>
<evidence type="ECO:0000256" key="3">
    <source>
        <dbReference type="ARBA" id="ARBA00022434"/>
    </source>
</evidence>
<reference evidence="10 11" key="1">
    <citation type="submission" date="2019-03" db="EMBL/GenBank/DDBJ databases">
        <title>Genome sequence of Thiobacillaceae bacterium LSR1, a sulfur-oxidizing bacterium isolated from freshwater sediment.</title>
        <authorList>
            <person name="Li S."/>
        </authorList>
    </citation>
    <scope>NUCLEOTIDE SEQUENCE [LARGE SCALE GENOMIC DNA]</scope>
    <source>
        <strain evidence="10 11">LSR1</strain>
    </source>
</reference>
<keyword evidence="11" id="KW-1185">Reference proteome</keyword>
<dbReference type="InterPro" id="IPR002024">
    <property type="entry name" value="Bacterioferritin"/>
</dbReference>
<dbReference type="Proteomes" id="UP000295443">
    <property type="component" value="Unassembled WGS sequence"/>
</dbReference>
<feature type="binding site" evidence="8">
    <location>
        <position position="130"/>
    </location>
    <ligand>
        <name>Fe cation</name>
        <dbReference type="ChEBI" id="CHEBI:24875"/>
        <label>2</label>
    </ligand>
</feature>
<feature type="binding site" evidence="8">
    <location>
        <position position="18"/>
    </location>
    <ligand>
        <name>Fe cation</name>
        <dbReference type="ChEBI" id="CHEBI:24875"/>
        <label>1</label>
    </ligand>
</feature>
<organism evidence="10 11">
    <name type="scientific">Parasulfuritortus cantonensis</name>
    <dbReference type="NCBI Taxonomy" id="2528202"/>
    <lineage>
        <taxon>Bacteria</taxon>
        <taxon>Pseudomonadati</taxon>
        <taxon>Pseudomonadota</taxon>
        <taxon>Betaproteobacteria</taxon>
        <taxon>Nitrosomonadales</taxon>
        <taxon>Thiobacillaceae</taxon>
        <taxon>Parasulfuritortus</taxon>
    </lineage>
</organism>
<dbReference type="PRINTS" id="PR00601">
    <property type="entry name" value="BACFERRITIN"/>
</dbReference>
<proteinExistence type="inferred from homology"/>
<dbReference type="InterPro" id="IPR008331">
    <property type="entry name" value="Ferritin_DPS_dom"/>
</dbReference>
<dbReference type="Gene3D" id="1.20.1260.10">
    <property type="match status" value="1"/>
</dbReference>
<dbReference type="InterPro" id="IPR009078">
    <property type="entry name" value="Ferritin-like_SF"/>
</dbReference>
<dbReference type="InterPro" id="IPR012347">
    <property type="entry name" value="Ferritin-like"/>
</dbReference>
<evidence type="ECO:0000256" key="1">
    <source>
        <dbReference type="ARBA" id="ARBA00001970"/>
    </source>
</evidence>
<name>A0A4R1B321_9PROT</name>
<feature type="domain" description="Ferritin-like diiron" evidence="9">
    <location>
        <begin position="1"/>
        <end position="145"/>
    </location>
</feature>
<evidence type="ECO:0000256" key="7">
    <source>
        <dbReference type="PIRNR" id="PIRNR002560"/>
    </source>
</evidence>
<dbReference type="AlphaFoldDB" id="A0A4R1B321"/>
<dbReference type="PANTHER" id="PTHR30295">
    <property type="entry name" value="BACTERIOFERRITIN"/>
    <property type="match status" value="1"/>
</dbReference>
<evidence type="ECO:0000256" key="2">
    <source>
        <dbReference type="ARBA" id="ARBA00008093"/>
    </source>
</evidence>
<dbReference type="GO" id="GO:0008199">
    <property type="term" value="F:ferric iron binding"/>
    <property type="evidence" value="ECO:0007669"/>
    <property type="project" value="InterPro"/>
</dbReference>
<dbReference type="GO" id="GO:0006879">
    <property type="term" value="P:intracellular iron ion homeostasis"/>
    <property type="evidence" value="ECO:0007669"/>
    <property type="project" value="UniProtKB-KW"/>
</dbReference>
<dbReference type="GO" id="GO:0006826">
    <property type="term" value="P:iron ion transport"/>
    <property type="evidence" value="ECO:0007669"/>
    <property type="project" value="InterPro"/>
</dbReference>
<evidence type="ECO:0000256" key="4">
    <source>
        <dbReference type="ARBA" id="ARBA00022617"/>
    </source>
</evidence>
<keyword evidence="4" id="KW-0349">Heme</keyword>
<evidence type="ECO:0000256" key="5">
    <source>
        <dbReference type="ARBA" id="ARBA00022723"/>
    </source>
</evidence>
<comment type="caution">
    <text evidence="10">The sequence shown here is derived from an EMBL/GenBank/DDBJ whole genome shotgun (WGS) entry which is preliminary data.</text>
</comment>
<dbReference type="OrthoDB" id="9800505at2"/>
<dbReference type="Pfam" id="PF00210">
    <property type="entry name" value="Ferritin"/>
    <property type="match status" value="1"/>
</dbReference>
<feature type="binding site" evidence="8">
    <location>
        <position position="127"/>
    </location>
    <ligand>
        <name>Fe cation</name>
        <dbReference type="ChEBI" id="CHEBI:24875"/>
        <label>2</label>
    </ligand>
</feature>
<dbReference type="SUPFAM" id="SSF47240">
    <property type="entry name" value="Ferritin-like"/>
    <property type="match status" value="1"/>
</dbReference>
<dbReference type="EMBL" id="SJZB01000045">
    <property type="protein sequence ID" value="TCJ12241.1"/>
    <property type="molecule type" value="Genomic_DNA"/>
</dbReference>
<keyword evidence="3 7" id="KW-0409">Iron storage</keyword>
<gene>
    <name evidence="10" type="ORF">EZJ19_12930</name>
</gene>
<dbReference type="PANTHER" id="PTHR30295:SF0">
    <property type="entry name" value="BACTERIOFERRITIN"/>
    <property type="match status" value="1"/>
</dbReference>
<dbReference type="GO" id="GO:0005829">
    <property type="term" value="C:cytosol"/>
    <property type="evidence" value="ECO:0007669"/>
    <property type="project" value="TreeGrafter"/>
</dbReference>
<evidence type="ECO:0000259" key="9">
    <source>
        <dbReference type="PROSITE" id="PS50905"/>
    </source>
</evidence>
<dbReference type="PIRSF" id="PIRSF002560">
    <property type="entry name" value="Bacterioferritin"/>
    <property type="match status" value="1"/>
</dbReference>
<dbReference type="InterPro" id="IPR009040">
    <property type="entry name" value="Ferritin-like_diiron"/>
</dbReference>
<feature type="binding site" evidence="8">
    <location>
        <position position="50"/>
    </location>
    <ligand>
        <name>Fe cation</name>
        <dbReference type="ChEBI" id="CHEBI:24875"/>
        <label>3</label>
    </ligand>
</feature>
<evidence type="ECO:0000256" key="6">
    <source>
        <dbReference type="ARBA" id="ARBA00023004"/>
    </source>
</evidence>
<evidence type="ECO:0000313" key="10">
    <source>
        <dbReference type="EMBL" id="TCJ12241.1"/>
    </source>
</evidence>
<accession>A0A4R1B321</accession>
<feature type="binding site" evidence="8">
    <location>
        <position position="54"/>
    </location>
    <ligand>
        <name>Fe cation</name>
        <dbReference type="ChEBI" id="CHEBI:24875"/>
        <label>1</label>
    </ligand>
</feature>
<protein>
    <recommendedName>
        <fullName evidence="7">Bacterioferritin</fullName>
    </recommendedName>
</protein>
<feature type="binding site" evidence="8">
    <location>
        <position position="51"/>
    </location>
    <ligand>
        <name>Fe cation</name>
        <dbReference type="ChEBI" id="CHEBI:24875"/>
        <label>2</label>
    </ligand>
</feature>
<evidence type="ECO:0000313" key="11">
    <source>
        <dbReference type="Proteomes" id="UP000295443"/>
    </source>
</evidence>
<comment type="similarity">
    <text evidence="2 7">Belongs to the bacterioferritin family.</text>
</comment>
<dbReference type="PROSITE" id="PS50905">
    <property type="entry name" value="FERRITIN_LIKE"/>
    <property type="match status" value="1"/>
</dbReference>
<dbReference type="RefSeq" id="WP_131448232.1">
    <property type="nucleotide sequence ID" value="NZ_SJZB01000045.1"/>
</dbReference>
<dbReference type="GO" id="GO:0004322">
    <property type="term" value="F:ferroxidase activity"/>
    <property type="evidence" value="ECO:0007669"/>
    <property type="project" value="TreeGrafter"/>
</dbReference>
<keyword evidence="5 7" id="KW-0479">Metal-binding</keyword>
<dbReference type="GO" id="GO:0020037">
    <property type="term" value="F:heme binding"/>
    <property type="evidence" value="ECO:0007669"/>
    <property type="project" value="TreeGrafter"/>
</dbReference>
<evidence type="ECO:0000256" key="8">
    <source>
        <dbReference type="PIRSR" id="PIRSR002560-1"/>
    </source>
</evidence>